<feature type="signal peptide" evidence="1">
    <location>
        <begin position="1"/>
        <end position="18"/>
    </location>
</feature>
<proteinExistence type="predicted"/>
<sequence length="177" mass="19558">MSDSMRLLILSIVCSALAGCGYHTATSAAHLPDTTHSIAVPIFENATQSYHTELAFTQAVVRELTSRTKYAIVNSDGPTNADADATIHGRILTFQIVPLIYNLQTGQSSSFLITITASVHVNDRDGRLLYENNQYTFRQQYETTTDLTTFIQEDPAAVTRLSRDFAQSLVSDMLESF</sequence>
<dbReference type="EMBL" id="CP030840">
    <property type="protein sequence ID" value="AXC13728.1"/>
    <property type="molecule type" value="Genomic_DNA"/>
</dbReference>
<feature type="chain" id="PRO_5016402587" evidence="1">
    <location>
        <begin position="19"/>
        <end position="177"/>
    </location>
</feature>
<accession>A0A2Z5G3P7</accession>
<dbReference type="PROSITE" id="PS51257">
    <property type="entry name" value="PROKAR_LIPOPROTEIN"/>
    <property type="match status" value="1"/>
</dbReference>
<dbReference type="KEGG" id="abas:ACPOL_4456"/>
<keyword evidence="2" id="KW-0449">Lipoprotein</keyword>
<dbReference type="GO" id="GO:0043165">
    <property type="term" value="P:Gram-negative-bacterium-type cell outer membrane assembly"/>
    <property type="evidence" value="ECO:0007669"/>
    <property type="project" value="InterPro"/>
</dbReference>
<dbReference type="AlphaFoldDB" id="A0A2Z5G3P7"/>
<gene>
    <name evidence="2" type="ORF">ACPOL_4456</name>
</gene>
<protein>
    <submittedName>
        <fullName evidence="2">Lipoprotein, putative</fullName>
    </submittedName>
</protein>
<evidence type="ECO:0000313" key="2">
    <source>
        <dbReference type="EMBL" id="AXC13728.1"/>
    </source>
</evidence>
<name>A0A2Z5G3P7_9BACT</name>
<dbReference type="Proteomes" id="UP000253606">
    <property type="component" value="Chromosome"/>
</dbReference>
<reference evidence="2 3" key="1">
    <citation type="journal article" date="2018" name="Front. Microbiol.">
        <title>Hydrolytic Capabilities as a Key to Environmental Success: Chitinolytic and Cellulolytic Acidobacteria From Acidic Sub-arctic Soils and Boreal Peatlands.</title>
        <authorList>
            <person name="Belova S.E."/>
            <person name="Ravin N.V."/>
            <person name="Pankratov T.A."/>
            <person name="Rakitin A.L."/>
            <person name="Ivanova A.A."/>
            <person name="Beletsky A.V."/>
            <person name="Mardanov A.V."/>
            <person name="Sinninghe Damste J.S."/>
            <person name="Dedysh S.N."/>
        </authorList>
    </citation>
    <scope>NUCLEOTIDE SEQUENCE [LARGE SCALE GENOMIC DNA]</scope>
    <source>
        <strain evidence="2 3">SBC82</strain>
    </source>
</reference>
<keyword evidence="3" id="KW-1185">Reference proteome</keyword>
<dbReference type="Gene3D" id="3.30.160.150">
    <property type="entry name" value="Lipoprotein like domain"/>
    <property type="match status" value="1"/>
</dbReference>
<dbReference type="Pfam" id="PF04390">
    <property type="entry name" value="LptE"/>
    <property type="match status" value="1"/>
</dbReference>
<evidence type="ECO:0000313" key="3">
    <source>
        <dbReference type="Proteomes" id="UP000253606"/>
    </source>
</evidence>
<evidence type="ECO:0000256" key="1">
    <source>
        <dbReference type="SAM" id="SignalP"/>
    </source>
</evidence>
<dbReference type="GO" id="GO:0019867">
    <property type="term" value="C:outer membrane"/>
    <property type="evidence" value="ECO:0007669"/>
    <property type="project" value="InterPro"/>
</dbReference>
<dbReference type="InterPro" id="IPR007485">
    <property type="entry name" value="LPS_assembly_LptE"/>
</dbReference>
<organism evidence="2 3">
    <name type="scientific">Acidisarcina polymorpha</name>
    <dbReference type="NCBI Taxonomy" id="2211140"/>
    <lineage>
        <taxon>Bacteria</taxon>
        <taxon>Pseudomonadati</taxon>
        <taxon>Acidobacteriota</taxon>
        <taxon>Terriglobia</taxon>
        <taxon>Terriglobales</taxon>
        <taxon>Acidobacteriaceae</taxon>
        <taxon>Acidisarcina</taxon>
    </lineage>
</organism>
<keyword evidence="1" id="KW-0732">Signal</keyword>